<protein>
    <submittedName>
        <fullName evidence="4">Alpha/Beta hydrolase protein</fullName>
    </submittedName>
</protein>
<dbReference type="InterPro" id="IPR000073">
    <property type="entry name" value="AB_hydrolase_1"/>
</dbReference>
<dbReference type="EMBL" id="JARKIF010000002">
    <property type="protein sequence ID" value="KAJ7647682.1"/>
    <property type="molecule type" value="Genomic_DNA"/>
</dbReference>
<reference evidence="4" key="1">
    <citation type="submission" date="2023-03" db="EMBL/GenBank/DDBJ databases">
        <title>Massive genome expansion in bonnet fungi (Mycena s.s.) driven by repeated elements and novel gene families across ecological guilds.</title>
        <authorList>
            <consortium name="Lawrence Berkeley National Laboratory"/>
            <person name="Harder C.B."/>
            <person name="Miyauchi S."/>
            <person name="Viragh M."/>
            <person name="Kuo A."/>
            <person name="Thoen E."/>
            <person name="Andreopoulos B."/>
            <person name="Lu D."/>
            <person name="Skrede I."/>
            <person name="Drula E."/>
            <person name="Henrissat B."/>
            <person name="Morin E."/>
            <person name="Kohler A."/>
            <person name="Barry K."/>
            <person name="LaButti K."/>
            <person name="Morin E."/>
            <person name="Salamov A."/>
            <person name="Lipzen A."/>
            <person name="Mereny Z."/>
            <person name="Hegedus B."/>
            <person name="Baldrian P."/>
            <person name="Stursova M."/>
            <person name="Weitz H."/>
            <person name="Taylor A."/>
            <person name="Grigoriev I.V."/>
            <person name="Nagy L.G."/>
            <person name="Martin F."/>
            <person name="Kauserud H."/>
        </authorList>
    </citation>
    <scope>NUCLEOTIDE SEQUENCE</scope>
    <source>
        <strain evidence="4">9284</strain>
    </source>
</reference>
<dbReference type="PANTHER" id="PTHR32268">
    <property type="entry name" value="HOMOSERINE O-ACETYLTRANSFERASE"/>
    <property type="match status" value="1"/>
</dbReference>
<comment type="similarity">
    <text evidence="1">Belongs to the AB hydrolase superfamily. MetX family.</text>
</comment>
<evidence type="ECO:0000313" key="5">
    <source>
        <dbReference type="Proteomes" id="UP001221142"/>
    </source>
</evidence>
<dbReference type="AlphaFoldDB" id="A0AAD7CGE6"/>
<organism evidence="4 5">
    <name type="scientific">Roridomyces roridus</name>
    <dbReference type="NCBI Taxonomy" id="1738132"/>
    <lineage>
        <taxon>Eukaryota</taxon>
        <taxon>Fungi</taxon>
        <taxon>Dikarya</taxon>
        <taxon>Basidiomycota</taxon>
        <taxon>Agaricomycotina</taxon>
        <taxon>Agaricomycetes</taxon>
        <taxon>Agaricomycetidae</taxon>
        <taxon>Agaricales</taxon>
        <taxon>Marasmiineae</taxon>
        <taxon>Mycenaceae</taxon>
        <taxon>Roridomyces</taxon>
    </lineage>
</organism>
<feature type="domain" description="AB hydrolase-1" evidence="3">
    <location>
        <begin position="103"/>
        <end position="293"/>
    </location>
</feature>
<evidence type="ECO:0000256" key="1">
    <source>
        <dbReference type="ARBA" id="ARBA00006886"/>
    </source>
</evidence>
<dbReference type="GO" id="GO:0016747">
    <property type="term" value="F:acyltransferase activity, transferring groups other than amino-acyl groups"/>
    <property type="evidence" value="ECO:0007669"/>
    <property type="project" value="InterPro"/>
</dbReference>
<evidence type="ECO:0000256" key="2">
    <source>
        <dbReference type="SAM" id="MobiDB-lite"/>
    </source>
</evidence>
<keyword evidence="4" id="KW-0378">Hydrolase</keyword>
<evidence type="ECO:0000313" key="4">
    <source>
        <dbReference type="EMBL" id="KAJ7647682.1"/>
    </source>
</evidence>
<dbReference type="PANTHER" id="PTHR32268:SF15">
    <property type="entry name" value="HOMOSERINE ACETYLTRANSFERASE FAMILY PROTEIN (AFU_ORTHOLOGUE AFUA_1G15350)"/>
    <property type="match status" value="1"/>
</dbReference>
<feature type="region of interest" description="Disordered" evidence="2">
    <location>
        <begin position="1"/>
        <end position="26"/>
    </location>
</feature>
<gene>
    <name evidence="4" type="ORF">FB45DRAFT_894153</name>
</gene>
<keyword evidence="5" id="KW-1185">Reference proteome</keyword>
<sequence>MGGDTKYFTTDPRPNTDAGPPSSNSSLTLAYRTIGDASNPAVLMPSCFGGTLKDTSTFLYEDSEPPVLQNYFIIVVGMLGASESSSPSNQRGPDFPVVTYEDNIRIGFSMGGQQAYHMAAIYPDFVARIVVLASSARTSWHNWSFLEGPKAALVNSIDFQDGRYQTPVIRGTRAFSRVYSTWAHGKAWYRERCWESLGFSSLEDYLQARWNGGADANDLLCMVHTWQKGDISLFGPEEDRGDLPKALGRIKAKVLLMPSRTDTYFPPEDNEEELKHLQHGQLKVIESIWGHLAGGGFGTKEDTEFIKIHVREFLKQ</sequence>
<dbReference type="Gene3D" id="3.40.50.1820">
    <property type="entry name" value="alpha/beta hydrolase"/>
    <property type="match status" value="1"/>
</dbReference>
<evidence type="ECO:0000259" key="3">
    <source>
        <dbReference type="Pfam" id="PF00561"/>
    </source>
</evidence>
<dbReference type="InterPro" id="IPR008220">
    <property type="entry name" value="HAT_MetX-like"/>
</dbReference>
<accession>A0AAD7CGE6</accession>
<name>A0AAD7CGE6_9AGAR</name>
<dbReference type="Proteomes" id="UP001221142">
    <property type="component" value="Unassembled WGS sequence"/>
</dbReference>
<dbReference type="InterPro" id="IPR029058">
    <property type="entry name" value="AB_hydrolase_fold"/>
</dbReference>
<proteinExistence type="inferred from homology"/>
<comment type="caution">
    <text evidence="4">The sequence shown here is derived from an EMBL/GenBank/DDBJ whole genome shotgun (WGS) entry which is preliminary data.</text>
</comment>
<dbReference type="GO" id="GO:0016787">
    <property type="term" value="F:hydrolase activity"/>
    <property type="evidence" value="ECO:0007669"/>
    <property type="project" value="UniProtKB-KW"/>
</dbReference>
<dbReference type="Pfam" id="PF00561">
    <property type="entry name" value="Abhydrolase_1"/>
    <property type="match status" value="1"/>
</dbReference>
<dbReference type="SUPFAM" id="SSF53474">
    <property type="entry name" value="alpha/beta-Hydrolases"/>
    <property type="match status" value="1"/>
</dbReference>